<evidence type="ECO:0000313" key="3">
    <source>
        <dbReference type="Proteomes" id="UP001431784"/>
    </source>
</evidence>
<name>A0ABT5TEL5_9RHOB</name>
<proteinExistence type="predicted"/>
<evidence type="ECO:0000313" key="2">
    <source>
        <dbReference type="EMBL" id="MDD7973446.1"/>
    </source>
</evidence>
<sequence>MFKLFEVFGELSMKGAEGAASVMSAAEQQGKGLADTLGAVGDRAASVGDSMTKRVTGPIVAVTGALTAMAFSAISTGDDLAKFSRSVGIGVEALQEYEFALGRIAGLSEGQTRKALEFMNRTLAEGTQGNEKAIETFTRLGFSMEDIVNGAVGTEAAMDAALEAIRGAASEAEAQAIAMDIFGTRQGIALANNIRESAETVEDAREIFRREIGGMTQEQAEMAEVANDAWDQFKRSITSAKNVLAAELLPTFVNVVGMLQESFIPMLVKAARGLASVVQWFNELSPTAQASIGLFIAFVAVLGPVLSIFGRLMKLLSGLRIAWMALAAVKGVVLAALAVVSAPVLLIVGAIAALSAAIWYNRERVAEWAVAIAEFASKTYKDLQAWVGKVLNMFRELPNLIGQAIRRMASNVVNGIRNMVSDSLAALRNLYREAVGNSIIPDLARDVVRTITDMADDSIDETRRMNTGMTDAMPRDLPPGFGRGDDGPGFGGMGMTQVIHLEHAVINTEHQFDRRLSASGRDLTGAF</sequence>
<keyword evidence="3" id="KW-1185">Reference proteome</keyword>
<evidence type="ECO:0000256" key="1">
    <source>
        <dbReference type="SAM" id="Phobius"/>
    </source>
</evidence>
<comment type="caution">
    <text evidence="2">The sequence shown here is derived from an EMBL/GenBank/DDBJ whole genome shotgun (WGS) entry which is preliminary data.</text>
</comment>
<dbReference type="Proteomes" id="UP001431784">
    <property type="component" value="Unassembled WGS sequence"/>
</dbReference>
<feature type="transmembrane region" description="Helical" evidence="1">
    <location>
        <begin position="290"/>
        <end position="309"/>
    </location>
</feature>
<accession>A0ABT5TEL5</accession>
<dbReference type="RefSeq" id="WP_274354115.1">
    <property type="nucleotide sequence ID" value="NZ_JAQZSM010000034.1"/>
</dbReference>
<keyword evidence="1" id="KW-0812">Transmembrane</keyword>
<dbReference type="EMBL" id="JAQZSM010000034">
    <property type="protein sequence ID" value="MDD7973446.1"/>
    <property type="molecule type" value="Genomic_DNA"/>
</dbReference>
<keyword evidence="1" id="KW-0472">Membrane</keyword>
<protein>
    <recommendedName>
        <fullName evidence="4">Phage tail tape measure protein</fullName>
    </recommendedName>
</protein>
<keyword evidence="1" id="KW-1133">Transmembrane helix</keyword>
<gene>
    <name evidence="2" type="ORF">PUT78_20485</name>
</gene>
<evidence type="ECO:0008006" key="4">
    <source>
        <dbReference type="Google" id="ProtNLM"/>
    </source>
</evidence>
<organism evidence="2 3">
    <name type="scientific">Roseinatronobacter alkalisoli</name>
    <dbReference type="NCBI Taxonomy" id="3028235"/>
    <lineage>
        <taxon>Bacteria</taxon>
        <taxon>Pseudomonadati</taxon>
        <taxon>Pseudomonadota</taxon>
        <taxon>Alphaproteobacteria</taxon>
        <taxon>Rhodobacterales</taxon>
        <taxon>Paracoccaceae</taxon>
        <taxon>Roseinatronobacter</taxon>
    </lineage>
</organism>
<reference evidence="2" key="1">
    <citation type="submission" date="2023-02" db="EMBL/GenBank/DDBJ databases">
        <title>Description of Roseinatronobacter alkalisoli sp. nov., an alkaliphilic bacerium isolated from soda soil.</title>
        <authorList>
            <person name="Wei W."/>
        </authorList>
    </citation>
    <scope>NUCLEOTIDE SEQUENCE</scope>
    <source>
        <strain evidence="2">HJB301</strain>
    </source>
</reference>